<dbReference type="Gene3D" id="3.90.226.10">
    <property type="entry name" value="2-enoyl-CoA Hydratase, Chain A, domain 1"/>
    <property type="match status" value="1"/>
</dbReference>
<dbReference type="OrthoDB" id="9810797at2"/>
<dbReference type="InterPro" id="IPR001753">
    <property type="entry name" value="Enoyl-CoA_hydra/iso"/>
</dbReference>
<protein>
    <submittedName>
        <fullName evidence="3">Short chain enoyl-CoA hydratase</fullName>
    </submittedName>
</protein>
<evidence type="ECO:0000256" key="2">
    <source>
        <dbReference type="RuleBase" id="RU003707"/>
    </source>
</evidence>
<name>A0A1M5SJP3_9BRAD</name>
<dbReference type="GO" id="GO:0003824">
    <property type="term" value="F:catalytic activity"/>
    <property type="evidence" value="ECO:0007669"/>
    <property type="project" value="InterPro"/>
</dbReference>
<dbReference type="NCBIfam" id="NF006100">
    <property type="entry name" value="PRK08252.1"/>
    <property type="match status" value="1"/>
</dbReference>
<dbReference type="PROSITE" id="PS00166">
    <property type="entry name" value="ENOYL_COA_HYDRATASE"/>
    <property type="match status" value="1"/>
</dbReference>
<dbReference type="InterPro" id="IPR014748">
    <property type="entry name" value="Enoyl-CoA_hydra_C"/>
</dbReference>
<sequence length="256" mass="27433">MTDSSQRILTERRGHVLVITINRPEARNAFDAISAQGMQAAMDLLDGEDELFVGVITGAGGNFSAGADLKAVARGERAVTARGGFGMFNRPSRKPLIAAVEGYAVGGGFELCLSCDLIVAASNAQMGLPEVRHNVVAMGGGLFRLPQRIPYHVAMELALSGEFKDAAFFERHGLINRVVEPGGALDEAVALANSLLVNGPTALAASKEIIFNSANWTDEEGWQKQTPIARRALESEDRSEGLKAFAEKRKPVWKGR</sequence>
<evidence type="ECO:0000256" key="1">
    <source>
        <dbReference type="ARBA" id="ARBA00005254"/>
    </source>
</evidence>
<dbReference type="Gene3D" id="1.10.12.10">
    <property type="entry name" value="Lyase 2-enoyl-coa Hydratase, Chain A, domain 2"/>
    <property type="match status" value="1"/>
</dbReference>
<dbReference type="PANTHER" id="PTHR43802:SF1">
    <property type="entry name" value="IP11341P-RELATED"/>
    <property type="match status" value="1"/>
</dbReference>
<dbReference type="PANTHER" id="PTHR43802">
    <property type="entry name" value="ENOYL-COA HYDRATASE"/>
    <property type="match status" value="1"/>
</dbReference>
<dbReference type="InterPro" id="IPR029045">
    <property type="entry name" value="ClpP/crotonase-like_dom_sf"/>
</dbReference>
<reference evidence="3 4" key="1">
    <citation type="submission" date="2016-11" db="EMBL/GenBank/DDBJ databases">
        <authorList>
            <person name="Jaros S."/>
            <person name="Januszkiewicz K."/>
            <person name="Wedrychowicz H."/>
        </authorList>
    </citation>
    <scope>NUCLEOTIDE SEQUENCE [LARGE SCALE GENOMIC DNA]</scope>
    <source>
        <strain evidence="3 4">GAS242</strain>
    </source>
</reference>
<gene>
    <name evidence="3" type="ORF">SAMN05444169_7185</name>
</gene>
<comment type="similarity">
    <text evidence="1 2">Belongs to the enoyl-CoA hydratase/isomerase family.</text>
</comment>
<dbReference type="AlphaFoldDB" id="A0A1M5SJP3"/>
<dbReference type="EMBL" id="LT670818">
    <property type="protein sequence ID" value="SHH38675.1"/>
    <property type="molecule type" value="Genomic_DNA"/>
</dbReference>
<dbReference type="RefSeq" id="WP_079570274.1">
    <property type="nucleotide sequence ID" value="NZ_LT670818.1"/>
</dbReference>
<accession>A0A1M5SJP3</accession>
<dbReference type="Proteomes" id="UP000190675">
    <property type="component" value="Chromosome I"/>
</dbReference>
<organism evidence="3 4">
    <name type="scientific">Bradyrhizobium erythrophlei</name>
    <dbReference type="NCBI Taxonomy" id="1437360"/>
    <lineage>
        <taxon>Bacteria</taxon>
        <taxon>Pseudomonadati</taxon>
        <taxon>Pseudomonadota</taxon>
        <taxon>Alphaproteobacteria</taxon>
        <taxon>Hyphomicrobiales</taxon>
        <taxon>Nitrobacteraceae</taxon>
        <taxon>Bradyrhizobium</taxon>
    </lineage>
</organism>
<dbReference type="InterPro" id="IPR018376">
    <property type="entry name" value="Enoyl-CoA_hyd/isom_CS"/>
</dbReference>
<proteinExistence type="inferred from homology"/>
<dbReference type="Pfam" id="PF00378">
    <property type="entry name" value="ECH_1"/>
    <property type="match status" value="1"/>
</dbReference>
<dbReference type="CDD" id="cd06558">
    <property type="entry name" value="crotonase-like"/>
    <property type="match status" value="1"/>
</dbReference>
<evidence type="ECO:0000313" key="4">
    <source>
        <dbReference type="Proteomes" id="UP000190675"/>
    </source>
</evidence>
<dbReference type="SUPFAM" id="SSF52096">
    <property type="entry name" value="ClpP/crotonase"/>
    <property type="match status" value="1"/>
</dbReference>
<evidence type="ECO:0000313" key="3">
    <source>
        <dbReference type="EMBL" id="SHH38675.1"/>
    </source>
</evidence>